<evidence type="ECO:0000256" key="1">
    <source>
        <dbReference type="ARBA" id="ARBA00004123"/>
    </source>
</evidence>
<dbReference type="Pfam" id="PF16135">
    <property type="entry name" value="TDBD"/>
    <property type="match status" value="2"/>
</dbReference>
<organism evidence="10 11">
    <name type="scientific">Perilla frutescens var. hirtella</name>
    <name type="common">Perilla citriodora</name>
    <name type="synonym">Perilla setoyensis</name>
    <dbReference type="NCBI Taxonomy" id="608512"/>
    <lineage>
        <taxon>Eukaryota</taxon>
        <taxon>Viridiplantae</taxon>
        <taxon>Streptophyta</taxon>
        <taxon>Embryophyta</taxon>
        <taxon>Tracheophyta</taxon>
        <taxon>Spermatophyta</taxon>
        <taxon>Magnoliopsida</taxon>
        <taxon>eudicotyledons</taxon>
        <taxon>Gunneridae</taxon>
        <taxon>Pentapetalae</taxon>
        <taxon>asterids</taxon>
        <taxon>lamiids</taxon>
        <taxon>Lamiales</taxon>
        <taxon>Lamiaceae</taxon>
        <taxon>Nepetoideae</taxon>
        <taxon>Elsholtzieae</taxon>
        <taxon>Perilla</taxon>
    </lineage>
</organism>
<dbReference type="CDD" id="cd15539">
    <property type="entry name" value="PHD1_AIRE"/>
    <property type="match status" value="1"/>
</dbReference>
<evidence type="ECO:0000313" key="11">
    <source>
        <dbReference type="Proteomes" id="UP001190926"/>
    </source>
</evidence>
<dbReference type="InterPro" id="IPR011011">
    <property type="entry name" value="Znf_FYVE_PHD"/>
</dbReference>
<feature type="compositionally biased region" description="Gly residues" evidence="7">
    <location>
        <begin position="1"/>
        <end position="10"/>
    </location>
</feature>
<evidence type="ECO:0000259" key="9">
    <source>
        <dbReference type="PROSITE" id="PS51186"/>
    </source>
</evidence>
<dbReference type="InterPro" id="IPR019787">
    <property type="entry name" value="Znf_PHD-finger"/>
</dbReference>
<evidence type="ECO:0000259" key="8">
    <source>
        <dbReference type="PROSITE" id="PS50016"/>
    </source>
</evidence>
<evidence type="ECO:0000256" key="3">
    <source>
        <dbReference type="ARBA" id="ARBA00022771"/>
    </source>
</evidence>
<dbReference type="InterPro" id="IPR001965">
    <property type="entry name" value="Znf_PHD"/>
</dbReference>
<comment type="caution">
    <text evidence="10">The sequence shown here is derived from an EMBL/GenBank/DDBJ whole genome shotgun (WGS) entry which is preliminary data.</text>
</comment>
<dbReference type="InterPro" id="IPR059153">
    <property type="entry name" value="NSD_PHD-1st"/>
</dbReference>
<dbReference type="GO" id="GO:0042393">
    <property type="term" value="F:histone binding"/>
    <property type="evidence" value="ECO:0007669"/>
    <property type="project" value="TreeGrafter"/>
</dbReference>
<dbReference type="GO" id="GO:0003682">
    <property type="term" value="F:chromatin binding"/>
    <property type="evidence" value="ECO:0007669"/>
    <property type="project" value="TreeGrafter"/>
</dbReference>
<reference evidence="10 11" key="1">
    <citation type="journal article" date="2021" name="Nat. Commun.">
        <title>Incipient diploidization of the medicinal plant Perilla within 10,000 years.</title>
        <authorList>
            <person name="Zhang Y."/>
            <person name="Shen Q."/>
            <person name="Leng L."/>
            <person name="Zhang D."/>
            <person name="Chen S."/>
            <person name="Shi Y."/>
            <person name="Ning Z."/>
            <person name="Chen S."/>
        </authorList>
    </citation>
    <scope>NUCLEOTIDE SEQUENCE [LARGE SCALE GENOMIC DNA]</scope>
    <source>
        <strain evidence="11">cv. PC099</strain>
    </source>
</reference>
<keyword evidence="11" id="KW-1185">Reference proteome</keyword>
<keyword evidence="2" id="KW-0479">Metal-binding</keyword>
<evidence type="ECO:0000256" key="5">
    <source>
        <dbReference type="ARBA" id="ARBA00023242"/>
    </source>
</evidence>
<dbReference type="FunFam" id="3.30.40.10:FF:000494">
    <property type="entry name" value="Acyl-CoA N-acyltransferase with RING/FYVE/PHD-type zinc finger domain"/>
    <property type="match status" value="1"/>
</dbReference>
<dbReference type="InterPro" id="IPR000182">
    <property type="entry name" value="GNAT_dom"/>
</dbReference>
<dbReference type="AlphaFoldDB" id="A0AAD4JMS7"/>
<dbReference type="GO" id="GO:0016747">
    <property type="term" value="F:acyltransferase activity, transferring groups other than amino-acyl groups"/>
    <property type="evidence" value="ECO:0007669"/>
    <property type="project" value="InterPro"/>
</dbReference>
<dbReference type="Gene3D" id="3.40.630.30">
    <property type="match status" value="1"/>
</dbReference>
<dbReference type="Pfam" id="PF23011">
    <property type="entry name" value="PHD-1st_NSD"/>
    <property type="match status" value="1"/>
</dbReference>
<dbReference type="InterPro" id="IPR032308">
    <property type="entry name" value="TDBD"/>
</dbReference>
<evidence type="ECO:0000256" key="7">
    <source>
        <dbReference type="SAM" id="MobiDB-lite"/>
    </source>
</evidence>
<dbReference type="InterPro" id="IPR056511">
    <property type="entry name" value="IDM1_C"/>
</dbReference>
<feature type="region of interest" description="Disordered" evidence="7">
    <location>
        <begin position="1"/>
        <end position="24"/>
    </location>
</feature>
<dbReference type="PANTHER" id="PTHR47025:SF2">
    <property type="entry name" value="AUTOIMMUNE REGULATOR"/>
    <property type="match status" value="1"/>
</dbReference>
<dbReference type="Proteomes" id="UP001190926">
    <property type="component" value="Unassembled WGS sequence"/>
</dbReference>
<name>A0AAD4JMS7_PERFH</name>
<evidence type="ECO:0008006" key="12">
    <source>
        <dbReference type="Google" id="ProtNLM"/>
    </source>
</evidence>
<dbReference type="Gene3D" id="3.30.40.10">
    <property type="entry name" value="Zinc/RING finger domain, C3HC4 (zinc finger)"/>
    <property type="match status" value="2"/>
</dbReference>
<dbReference type="Pfam" id="PF23209">
    <property type="entry name" value="IDM1_C"/>
    <property type="match status" value="1"/>
</dbReference>
<evidence type="ECO:0000256" key="2">
    <source>
        <dbReference type="ARBA" id="ARBA00022723"/>
    </source>
</evidence>
<comment type="subcellular location">
    <subcellularLocation>
        <location evidence="1">Nucleus</location>
    </subcellularLocation>
</comment>
<evidence type="ECO:0000256" key="4">
    <source>
        <dbReference type="ARBA" id="ARBA00022833"/>
    </source>
</evidence>
<dbReference type="InterPro" id="IPR013083">
    <property type="entry name" value="Znf_RING/FYVE/PHD"/>
</dbReference>
<dbReference type="SUPFAM" id="SSF57903">
    <property type="entry name" value="FYVE/PHD zinc finger"/>
    <property type="match status" value="2"/>
</dbReference>
<dbReference type="GO" id="GO:0045944">
    <property type="term" value="P:positive regulation of transcription by RNA polymerase II"/>
    <property type="evidence" value="ECO:0007669"/>
    <property type="project" value="TreeGrafter"/>
</dbReference>
<protein>
    <recommendedName>
        <fullName evidence="12">PHD-type domain-containing protein</fullName>
    </recommendedName>
</protein>
<dbReference type="PROSITE" id="PS51186">
    <property type="entry name" value="GNAT"/>
    <property type="match status" value="1"/>
</dbReference>
<feature type="domain" description="PHD-type" evidence="8">
    <location>
        <begin position="881"/>
        <end position="926"/>
    </location>
</feature>
<feature type="compositionally biased region" description="Basic and acidic residues" evidence="7">
    <location>
        <begin position="12"/>
        <end position="22"/>
    </location>
</feature>
<evidence type="ECO:0000313" key="10">
    <source>
        <dbReference type="EMBL" id="KAH6836720.1"/>
    </source>
</evidence>
<feature type="domain" description="N-acetyltransferase" evidence="9">
    <location>
        <begin position="1090"/>
        <end position="1233"/>
    </location>
</feature>
<dbReference type="GO" id="GO:0000977">
    <property type="term" value="F:RNA polymerase II transcription regulatory region sequence-specific DNA binding"/>
    <property type="evidence" value="ECO:0007669"/>
    <property type="project" value="TreeGrafter"/>
</dbReference>
<keyword evidence="5" id="KW-0539">Nucleus</keyword>
<dbReference type="PROSITE" id="PS50016">
    <property type="entry name" value="ZF_PHD_2"/>
    <property type="match status" value="1"/>
</dbReference>
<keyword evidence="4" id="KW-0862">Zinc</keyword>
<dbReference type="GO" id="GO:0005634">
    <property type="term" value="C:nucleus"/>
    <property type="evidence" value="ECO:0007669"/>
    <property type="project" value="UniProtKB-SubCell"/>
</dbReference>
<accession>A0AAD4JMS7</accession>
<dbReference type="PROSITE" id="PS01359">
    <property type="entry name" value="ZF_PHD_1"/>
    <property type="match status" value="1"/>
</dbReference>
<dbReference type="SUPFAM" id="SSF55729">
    <property type="entry name" value="Acyl-CoA N-acyltransferases (Nat)"/>
    <property type="match status" value="1"/>
</dbReference>
<dbReference type="InterPro" id="IPR016181">
    <property type="entry name" value="Acyl_CoA_acyltransferase"/>
</dbReference>
<proteinExistence type="predicted"/>
<dbReference type="InterPro" id="IPR019786">
    <property type="entry name" value="Zinc_finger_PHD-type_CS"/>
</dbReference>
<dbReference type="EMBL" id="SDAM02000019">
    <property type="protein sequence ID" value="KAH6836720.1"/>
    <property type="molecule type" value="Genomic_DNA"/>
</dbReference>
<sequence>MELPRRGGGVFSDHRNRPDKSNAHSCESICLNSKLRHFGHKHYTPTVYITSNHSIVFTNFHKSEKSIALAIEKKVPHPIAFEVTNLAKPIDLVLHLKSWNSSIQNRKNIFRFFEVIGILEFKAKRSICLISALLGFMDDNQDMDASEIVVSSIRAGMKREFAFMMKAQSEMGGLPVGRRVTRSQSVSKSRRGYVVSDSKINKKMKGSASKKLKKNEEEKPVRKYVGKLGPIKVLDGENGAERGVVDAVSNMSDCSRNLEADLAAVEGKEAEKVGVVSDSKVYKKMKGSASKKLKKNEEEKPEGEYVGMLKPINVLDGENGGESGVVDVGSNMGDCSRNLAADLAAVDGNEKPEGEYVGKLEPINVLDGDNGGESGVVDVGSNMGGCSRNLEADLVAVEGNEAEKVGVVSGSKIYKRKKLKRNEEEKPERECVGKLEPTNVLDCENEAEMGVVDNVSNMGDCSKKFEADLVAVEGNEAEKVGADYREGILQSFCTDSPVAQVGGSDQVSTHEDGRILSRAFDLGSESTAEGTSMVLDTPLRRFTRSALKLPDGEIELGSGAGAVDTLTASPSKLEMKMSKKIGLKRIPGKLKDLLETGLLEGLRVRYVSGSKGRRRPESELQGVIKGTGILCSCDECEGKKVVTPNQFELHARSGNKRPPEYIYLENGKSLRDVLNACKANLSDSLEAVIQNAIGRSNYTTAFCLNCRGLIPEAGAGRAMLLCDSCVLPKESGPSQTAVSDVTNRSPLVASLPPVPSSCLPEVVDTAQITSNSQPQMKCQGKLTRKDLRMHKSVLAEELLPDGTALSYVMHGKIRLEGYKKDSAIFCFCCKKVVSPSQFEAHAGFASRRKPYMSIYTSNGVSLHQLSLELSRSRKSSTEENDDLCSICEDGGDLLCCENCPRAFHTECVGLSSIPQGAWYCKYCLNMFEKEKFAENNANAIAAGRVPGVDPLEDISRRCIRIVANFEKFNGGGCIICRVDEFSRSGFNDHTVMICDQCEREYHVKCLREQQIDDLKALPETEWFCSKECSSIHSILQKLIGDDEQRLPDAVLNILEKKGDGQDSQQNPKLDVRWRLLRGKVSSEDTRAWLSGAVTIFHDRFDPIADASTSRLDLIPTMVYGRKFKDQEFYGMYCAILTVDSTVVSAAIVRVFGEEVAELPLVATRSDCQGKGYFQALFVCIEDLLLSLNVKDLVLPAADEAESLWKNRFGFEKLDQEKLDEYKKSYQLMIFEGTSVLHKLILKS</sequence>
<dbReference type="SMART" id="SM00249">
    <property type="entry name" value="PHD"/>
    <property type="match status" value="2"/>
</dbReference>
<evidence type="ECO:0000256" key="6">
    <source>
        <dbReference type="PROSITE-ProRule" id="PRU00146"/>
    </source>
</evidence>
<gene>
    <name evidence="10" type="ORF">C2S53_007377</name>
</gene>
<dbReference type="PANTHER" id="PTHR47025">
    <property type="entry name" value="AUTOIMMUNE REGULATOR"/>
    <property type="match status" value="1"/>
</dbReference>
<dbReference type="GO" id="GO:0008270">
    <property type="term" value="F:zinc ion binding"/>
    <property type="evidence" value="ECO:0007669"/>
    <property type="project" value="UniProtKB-KW"/>
</dbReference>
<keyword evidence="3 6" id="KW-0863">Zinc-finger</keyword>